<evidence type="ECO:0000256" key="1">
    <source>
        <dbReference type="SAM" id="MobiDB-lite"/>
    </source>
</evidence>
<feature type="non-terminal residue" evidence="2">
    <location>
        <position position="90"/>
    </location>
</feature>
<name>D2H6T6_AILME</name>
<organism evidence="2">
    <name type="scientific">Ailuropoda melanoleuca</name>
    <name type="common">Giant panda</name>
    <dbReference type="NCBI Taxonomy" id="9646"/>
    <lineage>
        <taxon>Eukaryota</taxon>
        <taxon>Metazoa</taxon>
        <taxon>Chordata</taxon>
        <taxon>Craniata</taxon>
        <taxon>Vertebrata</taxon>
        <taxon>Euteleostomi</taxon>
        <taxon>Mammalia</taxon>
        <taxon>Eutheria</taxon>
        <taxon>Laurasiatheria</taxon>
        <taxon>Carnivora</taxon>
        <taxon>Caniformia</taxon>
        <taxon>Ursidae</taxon>
        <taxon>Ailuropoda</taxon>
    </lineage>
</organism>
<dbReference type="InParanoid" id="D2H6T6"/>
<dbReference type="AlphaFoldDB" id="D2H6T6"/>
<feature type="region of interest" description="Disordered" evidence="1">
    <location>
        <begin position="1"/>
        <end position="27"/>
    </location>
</feature>
<proteinExistence type="predicted"/>
<accession>D2H6T6</accession>
<sequence length="90" mass="10122">QFVTPQKSGRKMTTAPENKGEEKKPLAPVFAEKLISPHRKVATWAPLPKDRNAKFKDHERRRGSYEEEEDKNTELGQDKEGDESSSGGSP</sequence>
<gene>
    <name evidence="2" type="ORF">PANDA_005718</name>
</gene>
<feature type="region of interest" description="Disordered" evidence="1">
    <location>
        <begin position="42"/>
        <end position="90"/>
    </location>
</feature>
<reference evidence="2" key="1">
    <citation type="journal article" date="2010" name="Nature">
        <title>The sequence and de novo assembly of the giant panda genome.</title>
        <authorList>
            <person name="Li R."/>
            <person name="Fan W."/>
            <person name="Tian G."/>
            <person name="Zhu H."/>
            <person name="He L."/>
            <person name="Cai J."/>
            <person name="Huang Q."/>
            <person name="Cai Q."/>
            <person name="Li B."/>
            <person name="Bai Y."/>
            <person name="Zhang Z."/>
            <person name="Zhang Y."/>
            <person name="Wang W."/>
            <person name="Li J."/>
            <person name="Wei F."/>
            <person name="Li H."/>
            <person name="Jian M."/>
            <person name="Li J."/>
            <person name="Zhang Z."/>
            <person name="Nielsen R."/>
            <person name="Li D."/>
            <person name="Gu W."/>
            <person name="Yang Z."/>
            <person name="Xuan Z."/>
            <person name="Ryder O.A."/>
            <person name="Leung F.C."/>
            <person name="Zhou Y."/>
            <person name="Cao J."/>
            <person name="Sun X."/>
            <person name="Fu Y."/>
            <person name="Fang X."/>
            <person name="Guo X."/>
            <person name="Wang B."/>
            <person name="Hou R."/>
            <person name="Shen F."/>
            <person name="Mu B."/>
            <person name="Ni P."/>
            <person name="Lin R."/>
            <person name="Qian W."/>
            <person name="Wang G."/>
            <person name="Yu C."/>
            <person name="Nie W."/>
            <person name="Wang J."/>
            <person name="Wu Z."/>
            <person name="Liang H."/>
            <person name="Min J."/>
            <person name="Wu Q."/>
            <person name="Cheng S."/>
            <person name="Ruan J."/>
            <person name="Wang M."/>
            <person name="Shi Z."/>
            <person name="Wen M."/>
            <person name="Liu B."/>
            <person name="Ren X."/>
            <person name="Zheng H."/>
            <person name="Dong D."/>
            <person name="Cook K."/>
            <person name="Shan G."/>
            <person name="Zhang H."/>
            <person name="Kosiol C."/>
            <person name="Xie X."/>
            <person name="Lu Z."/>
            <person name="Zheng H."/>
            <person name="Li Y."/>
            <person name="Steiner C.C."/>
            <person name="Lam T.T."/>
            <person name="Lin S."/>
            <person name="Zhang Q."/>
            <person name="Li G."/>
            <person name="Tian J."/>
            <person name="Gong T."/>
            <person name="Liu H."/>
            <person name="Zhang D."/>
            <person name="Fang L."/>
            <person name="Ye C."/>
            <person name="Zhang J."/>
            <person name="Hu W."/>
            <person name="Xu A."/>
            <person name="Ren Y."/>
            <person name="Zhang G."/>
            <person name="Bruford M.W."/>
            <person name="Li Q."/>
            <person name="Ma L."/>
            <person name="Guo Y."/>
            <person name="An N."/>
            <person name="Hu Y."/>
            <person name="Zheng Y."/>
            <person name="Shi Y."/>
            <person name="Li Z."/>
            <person name="Liu Q."/>
            <person name="Chen Y."/>
            <person name="Zhao J."/>
            <person name="Qu N."/>
            <person name="Zhao S."/>
            <person name="Tian F."/>
            <person name="Wang X."/>
            <person name="Wang H."/>
            <person name="Xu L."/>
            <person name="Liu X."/>
            <person name="Vinar T."/>
            <person name="Wang Y."/>
            <person name="Lam T.W."/>
            <person name="Yiu S.M."/>
            <person name="Liu S."/>
            <person name="Zhang H."/>
            <person name="Li D."/>
            <person name="Huang Y."/>
            <person name="Wang X."/>
            <person name="Yang G."/>
            <person name="Jiang Z."/>
            <person name="Wang J."/>
            <person name="Qin N."/>
            <person name="Li L."/>
            <person name="Li J."/>
            <person name="Bolund L."/>
            <person name="Kristiansen K."/>
            <person name="Wong G.K."/>
            <person name="Olson M."/>
            <person name="Zhang X."/>
            <person name="Li S."/>
            <person name="Yang H."/>
            <person name="Wang J."/>
            <person name="Wang J."/>
        </authorList>
    </citation>
    <scope>NUCLEOTIDE SEQUENCE [LARGE SCALE GENOMIC DNA]</scope>
</reference>
<protein>
    <submittedName>
        <fullName evidence="2">Uncharacterized protein</fullName>
    </submittedName>
</protein>
<feature type="non-terminal residue" evidence="2">
    <location>
        <position position="1"/>
    </location>
</feature>
<evidence type="ECO:0000313" key="2">
    <source>
        <dbReference type="EMBL" id="EFB25392.1"/>
    </source>
</evidence>
<dbReference type="EMBL" id="GL192536">
    <property type="protein sequence ID" value="EFB25392.1"/>
    <property type="molecule type" value="Genomic_DNA"/>
</dbReference>
<feature type="compositionally biased region" description="Basic and acidic residues" evidence="1">
    <location>
        <begin position="48"/>
        <end position="65"/>
    </location>
</feature>